<reference evidence="1 2" key="1">
    <citation type="journal article" date="2021" name="Nat. Plants">
        <title>The Taxus genome provides insights into paclitaxel biosynthesis.</title>
        <authorList>
            <person name="Xiong X."/>
            <person name="Gou J."/>
            <person name="Liao Q."/>
            <person name="Li Y."/>
            <person name="Zhou Q."/>
            <person name="Bi G."/>
            <person name="Li C."/>
            <person name="Du R."/>
            <person name="Wang X."/>
            <person name="Sun T."/>
            <person name="Guo L."/>
            <person name="Liang H."/>
            <person name="Lu P."/>
            <person name="Wu Y."/>
            <person name="Zhang Z."/>
            <person name="Ro D.K."/>
            <person name="Shang Y."/>
            <person name="Huang S."/>
            <person name="Yan J."/>
        </authorList>
    </citation>
    <scope>NUCLEOTIDE SEQUENCE [LARGE SCALE GENOMIC DNA]</scope>
    <source>
        <strain evidence="1">Ta-2019</strain>
    </source>
</reference>
<keyword evidence="2" id="KW-1185">Reference proteome</keyword>
<gene>
    <name evidence="1" type="ORF">KI387_003167</name>
</gene>
<evidence type="ECO:0000313" key="1">
    <source>
        <dbReference type="EMBL" id="KAH9331059.1"/>
    </source>
</evidence>
<protein>
    <submittedName>
        <fullName evidence="1">Uncharacterized protein</fullName>
    </submittedName>
</protein>
<feature type="non-terminal residue" evidence="1">
    <location>
        <position position="56"/>
    </location>
</feature>
<dbReference type="Proteomes" id="UP000824469">
    <property type="component" value="Unassembled WGS sequence"/>
</dbReference>
<name>A0AA38GWZ0_TAXCH</name>
<accession>A0AA38GWZ0</accession>
<comment type="caution">
    <text evidence="1">The sequence shown here is derived from an EMBL/GenBank/DDBJ whole genome shotgun (WGS) entry which is preliminary data.</text>
</comment>
<sequence length="56" mass="6258">MDDLHGILTTYEMRTSDSNLVKKDAALKAADKKSKENNKAVDSNMDIDDDKIEAMI</sequence>
<dbReference type="EMBL" id="JAHRHJ020000001">
    <property type="protein sequence ID" value="KAH9331059.1"/>
    <property type="molecule type" value="Genomic_DNA"/>
</dbReference>
<evidence type="ECO:0000313" key="2">
    <source>
        <dbReference type="Proteomes" id="UP000824469"/>
    </source>
</evidence>
<proteinExistence type="predicted"/>
<organism evidence="1 2">
    <name type="scientific">Taxus chinensis</name>
    <name type="common">Chinese yew</name>
    <name type="synonym">Taxus wallichiana var. chinensis</name>
    <dbReference type="NCBI Taxonomy" id="29808"/>
    <lineage>
        <taxon>Eukaryota</taxon>
        <taxon>Viridiplantae</taxon>
        <taxon>Streptophyta</taxon>
        <taxon>Embryophyta</taxon>
        <taxon>Tracheophyta</taxon>
        <taxon>Spermatophyta</taxon>
        <taxon>Pinopsida</taxon>
        <taxon>Pinidae</taxon>
        <taxon>Conifers II</taxon>
        <taxon>Cupressales</taxon>
        <taxon>Taxaceae</taxon>
        <taxon>Taxus</taxon>
    </lineage>
</organism>
<dbReference type="AlphaFoldDB" id="A0AA38GWZ0"/>